<keyword evidence="3" id="KW-0012">Acyltransferase</keyword>
<evidence type="ECO:0000259" key="5">
    <source>
        <dbReference type="PROSITE" id="PS52004"/>
    </source>
</evidence>
<reference evidence="6 7" key="1">
    <citation type="journal article" date="2019" name="Int. J. Syst. Evol. Microbiol.">
        <title>The Global Catalogue of Microorganisms (GCM) 10K type strain sequencing project: providing services to taxonomists for standard genome sequencing and annotation.</title>
        <authorList>
            <consortium name="The Broad Institute Genomics Platform"/>
            <consortium name="The Broad Institute Genome Sequencing Center for Infectious Disease"/>
            <person name="Wu L."/>
            <person name="Ma J."/>
        </authorList>
    </citation>
    <scope>NUCLEOTIDE SEQUENCE [LARGE SCALE GENOMIC DNA]</scope>
    <source>
        <strain evidence="6 7">JCM 4788</strain>
    </source>
</reference>
<organism evidence="6 7">
    <name type="scientific">Streptomyces luteireticuli</name>
    <dbReference type="NCBI Taxonomy" id="173858"/>
    <lineage>
        <taxon>Bacteria</taxon>
        <taxon>Bacillati</taxon>
        <taxon>Actinomycetota</taxon>
        <taxon>Actinomycetes</taxon>
        <taxon>Kitasatosporales</taxon>
        <taxon>Streptomycetaceae</taxon>
        <taxon>Streptomyces</taxon>
    </lineage>
</organism>
<dbReference type="RefSeq" id="WP_344021071.1">
    <property type="nucleotide sequence ID" value="NZ_BAAABX010000013.1"/>
</dbReference>
<evidence type="ECO:0000256" key="3">
    <source>
        <dbReference type="ARBA" id="ARBA00023315"/>
    </source>
</evidence>
<protein>
    <submittedName>
        <fullName evidence="6">Beta-ketoacyl-[acyl-carrier-protein] synthase family protein</fullName>
    </submittedName>
</protein>
<dbReference type="InterPro" id="IPR016039">
    <property type="entry name" value="Thiolase-like"/>
</dbReference>
<dbReference type="Pfam" id="PF00109">
    <property type="entry name" value="ketoacyl-synt"/>
    <property type="match status" value="1"/>
</dbReference>
<dbReference type="Gene3D" id="3.40.47.10">
    <property type="match status" value="2"/>
</dbReference>
<accession>A0ABN0YG86</accession>
<dbReference type="PROSITE" id="PS52004">
    <property type="entry name" value="KS3_2"/>
    <property type="match status" value="1"/>
</dbReference>
<comment type="similarity">
    <text evidence="1 4">Belongs to the thiolase-like superfamily. Beta-ketoacyl-ACP synthases family.</text>
</comment>
<dbReference type="InterPro" id="IPR014030">
    <property type="entry name" value="Ketoacyl_synth_N"/>
</dbReference>
<dbReference type="PANTHER" id="PTHR11712">
    <property type="entry name" value="POLYKETIDE SYNTHASE-RELATED"/>
    <property type="match status" value="1"/>
</dbReference>
<dbReference type="PROSITE" id="PS00606">
    <property type="entry name" value="KS3_1"/>
    <property type="match status" value="1"/>
</dbReference>
<gene>
    <name evidence="6" type="ORF">GCM10010357_14190</name>
</gene>
<evidence type="ECO:0000313" key="6">
    <source>
        <dbReference type="EMBL" id="GAA0394439.1"/>
    </source>
</evidence>
<comment type="caution">
    <text evidence="6">The sequence shown here is derived from an EMBL/GenBank/DDBJ whole genome shotgun (WGS) entry which is preliminary data.</text>
</comment>
<feature type="domain" description="Ketosynthase family 3 (KS3)" evidence="5">
    <location>
        <begin position="4"/>
        <end position="408"/>
    </location>
</feature>
<dbReference type="SMART" id="SM00825">
    <property type="entry name" value="PKS_KS"/>
    <property type="match status" value="1"/>
</dbReference>
<keyword evidence="2 4" id="KW-0808">Transferase</keyword>
<dbReference type="PANTHER" id="PTHR11712:SF347">
    <property type="entry name" value="BETA KETOACYL-ACYL CARRIER PROTEIN SYNTHASE"/>
    <property type="match status" value="1"/>
</dbReference>
<evidence type="ECO:0000313" key="7">
    <source>
        <dbReference type="Proteomes" id="UP001500879"/>
    </source>
</evidence>
<keyword evidence="7" id="KW-1185">Reference proteome</keyword>
<dbReference type="SUPFAM" id="SSF53901">
    <property type="entry name" value="Thiolase-like"/>
    <property type="match status" value="2"/>
</dbReference>
<dbReference type="Proteomes" id="UP001500879">
    <property type="component" value="Unassembled WGS sequence"/>
</dbReference>
<evidence type="ECO:0000256" key="1">
    <source>
        <dbReference type="ARBA" id="ARBA00008467"/>
    </source>
</evidence>
<dbReference type="CDD" id="cd00834">
    <property type="entry name" value="KAS_I_II"/>
    <property type="match status" value="1"/>
</dbReference>
<dbReference type="Pfam" id="PF02801">
    <property type="entry name" value="Ketoacyl-synt_C"/>
    <property type="match status" value="1"/>
</dbReference>
<dbReference type="InterPro" id="IPR014031">
    <property type="entry name" value="Ketoacyl_synth_C"/>
</dbReference>
<dbReference type="InterPro" id="IPR018201">
    <property type="entry name" value="Ketoacyl_synth_AS"/>
</dbReference>
<proteinExistence type="inferred from homology"/>
<dbReference type="InterPro" id="IPR020841">
    <property type="entry name" value="PKS_Beta-ketoAc_synthase_dom"/>
</dbReference>
<evidence type="ECO:0000256" key="4">
    <source>
        <dbReference type="RuleBase" id="RU003694"/>
    </source>
</evidence>
<sequence>MNRAAAVSVTGLGMLTPAGTGTEATWRGVLDGVGTASPDPALAGLPVDFSCRVPDFRPEAHLGDRALWRTDRCAQLAVVAAHEAVRDAGLDPGTWDGTRVAVIVGTCWSGRRSGEEAHRDMLREGPDAVPPTLVPKVLFNTPAAEVSLALGARGPSLGVSSACASGAHAIALGRDLLASGACDVAVAGGTDSATTPLLSSAFHRMGALSRRRGEPAAASRPFDAGRDGFVLGEGAAVLVLERTADALRRGAGPRATLAGCASTNDALHATAPHPEHRVAEAALTTALTEAGLTPDDIDHVNAHGTATRRGDAVEALLIARVFPHAPAVTSAKGALGHSFAAAGAVEAALTVLTLQHQLIPPTANMDATDPDLPPLDLVTKAAREQRVDAAVSHAFGFGGHNTVLAFRRSPEPSRSAHR</sequence>
<dbReference type="InterPro" id="IPR000794">
    <property type="entry name" value="Beta-ketoacyl_synthase"/>
</dbReference>
<dbReference type="EMBL" id="BAAABX010000013">
    <property type="protein sequence ID" value="GAA0394439.1"/>
    <property type="molecule type" value="Genomic_DNA"/>
</dbReference>
<name>A0ABN0YG86_9ACTN</name>
<evidence type="ECO:0000256" key="2">
    <source>
        <dbReference type="ARBA" id="ARBA00022679"/>
    </source>
</evidence>